<name>A0AAQ1P5K7_9PSED</name>
<protein>
    <submittedName>
        <fullName evidence="1">Uncharacterized protein</fullName>
    </submittedName>
</protein>
<dbReference type="AlphaFoldDB" id="A0AAQ1P5K7"/>
<reference evidence="1 2" key="1">
    <citation type="submission" date="2018-02" db="EMBL/GenBank/DDBJ databases">
        <authorList>
            <person name="Dubost A."/>
        </authorList>
    </citation>
    <scope>NUCLEOTIDE SEQUENCE [LARGE SCALE GENOMIC DNA]</scope>
    <source>
        <strain evidence="2">JV551A3</strain>
    </source>
</reference>
<proteinExistence type="predicted"/>
<organism evidence="1 2">
    <name type="scientific">Pseudomonas inefficax</name>
    <dbReference type="NCBI Taxonomy" id="2078786"/>
    <lineage>
        <taxon>Bacteria</taxon>
        <taxon>Pseudomonadati</taxon>
        <taxon>Pseudomonadota</taxon>
        <taxon>Gammaproteobacteria</taxon>
        <taxon>Pseudomonadales</taxon>
        <taxon>Pseudomonadaceae</taxon>
        <taxon>Pseudomonas</taxon>
    </lineage>
</organism>
<comment type="caution">
    <text evidence="1">The sequence shown here is derived from an EMBL/GenBank/DDBJ whole genome shotgun (WGS) entry which is preliminary data.</text>
</comment>
<dbReference type="EMBL" id="OPYN01000060">
    <property type="protein sequence ID" value="SPO59417.1"/>
    <property type="molecule type" value="Genomic_DNA"/>
</dbReference>
<evidence type="ECO:0000313" key="2">
    <source>
        <dbReference type="Proteomes" id="UP000294335"/>
    </source>
</evidence>
<gene>
    <name evidence="1" type="ORF">JV551A3_V1_600017</name>
</gene>
<accession>A0AAQ1P5K7</accession>
<sequence>MKSVKSFDDLVSLDLAFLISLRTALFRWNFYESELNWTVLGRGRFVRCWNASCLGSD</sequence>
<keyword evidence="2" id="KW-1185">Reference proteome</keyword>
<dbReference type="Proteomes" id="UP000294335">
    <property type="component" value="Unassembled WGS sequence"/>
</dbReference>
<evidence type="ECO:0000313" key="1">
    <source>
        <dbReference type="EMBL" id="SPO59417.1"/>
    </source>
</evidence>